<dbReference type="InterPro" id="IPR019734">
    <property type="entry name" value="TPR_rpt"/>
</dbReference>
<feature type="domain" description="AAA+ ATPase" evidence="2">
    <location>
        <begin position="77"/>
        <end position="236"/>
    </location>
</feature>
<dbReference type="Gene3D" id="3.40.50.300">
    <property type="entry name" value="P-loop containing nucleotide triphosphate hydrolases"/>
    <property type="match status" value="1"/>
</dbReference>
<dbReference type="SUPFAM" id="SSF48452">
    <property type="entry name" value="TPR-like"/>
    <property type="match status" value="1"/>
</dbReference>
<dbReference type="SUPFAM" id="SSF52540">
    <property type="entry name" value="P-loop containing nucleoside triphosphate hydrolases"/>
    <property type="match status" value="1"/>
</dbReference>
<comment type="caution">
    <text evidence="3">The sequence shown here is derived from an EMBL/GenBank/DDBJ whole genome shotgun (WGS) entry which is preliminary data.</text>
</comment>
<evidence type="ECO:0000313" key="3">
    <source>
        <dbReference type="EMBL" id="GAA4028360.1"/>
    </source>
</evidence>
<accession>A0ABP7TMF4</accession>
<dbReference type="InterPro" id="IPR041664">
    <property type="entry name" value="AAA_16"/>
</dbReference>
<protein>
    <submittedName>
        <fullName evidence="3">NB-ARC domain-containing protein</fullName>
    </submittedName>
</protein>
<dbReference type="Pfam" id="PF13176">
    <property type="entry name" value="TPR_7"/>
    <property type="match status" value="1"/>
</dbReference>
<dbReference type="Gene3D" id="1.10.8.430">
    <property type="entry name" value="Helical domain of apoptotic protease-activating factors"/>
    <property type="match status" value="1"/>
</dbReference>
<dbReference type="PANTHER" id="PTHR47691">
    <property type="entry name" value="REGULATOR-RELATED"/>
    <property type="match status" value="1"/>
</dbReference>
<evidence type="ECO:0000313" key="4">
    <source>
        <dbReference type="Proteomes" id="UP001500456"/>
    </source>
</evidence>
<keyword evidence="4" id="KW-1185">Reference proteome</keyword>
<feature type="repeat" description="TPR" evidence="1">
    <location>
        <begin position="580"/>
        <end position="613"/>
    </location>
</feature>
<dbReference type="SMART" id="SM00382">
    <property type="entry name" value="AAA"/>
    <property type="match status" value="1"/>
</dbReference>
<gene>
    <name evidence="3" type="ORF">GCM10022232_87770</name>
</gene>
<keyword evidence="1" id="KW-0802">TPR repeat</keyword>
<dbReference type="InterPro" id="IPR003593">
    <property type="entry name" value="AAA+_ATPase"/>
</dbReference>
<dbReference type="SMART" id="SM00028">
    <property type="entry name" value="TPR"/>
    <property type="match status" value="3"/>
</dbReference>
<proteinExistence type="predicted"/>
<dbReference type="PROSITE" id="PS50005">
    <property type="entry name" value="TPR"/>
    <property type="match status" value="1"/>
</dbReference>
<evidence type="ECO:0000256" key="1">
    <source>
        <dbReference type="PROSITE-ProRule" id="PRU00339"/>
    </source>
</evidence>
<organism evidence="3 4">
    <name type="scientific">Streptomyces plumbiresistens</name>
    <dbReference type="NCBI Taxonomy" id="511811"/>
    <lineage>
        <taxon>Bacteria</taxon>
        <taxon>Bacillati</taxon>
        <taxon>Actinomycetota</taxon>
        <taxon>Actinomycetes</taxon>
        <taxon>Kitasatosporales</taxon>
        <taxon>Streptomycetaceae</taxon>
        <taxon>Streptomyces</taxon>
    </lineage>
</organism>
<dbReference type="Pfam" id="PF13424">
    <property type="entry name" value="TPR_12"/>
    <property type="match status" value="1"/>
</dbReference>
<dbReference type="InterPro" id="IPR027417">
    <property type="entry name" value="P-loop_NTPase"/>
</dbReference>
<evidence type="ECO:0000259" key="2">
    <source>
        <dbReference type="SMART" id="SM00382"/>
    </source>
</evidence>
<dbReference type="Proteomes" id="UP001500456">
    <property type="component" value="Unassembled WGS sequence"/>
</dbReference>
<dbReference type="PANTHER" id="PTHR47691:SF3">
    <property type="entry name" value="HTH-TYPE TRANSCRIPTIONAL REGULATOR RV0890C-RELATED"/>
    <property type="match status" value="1"/>
</dbReference>
<dbReference type="RefSeq" id="WP_345571178.1">
    <property type="nucleotide sequence ID" value="NZ_BAAAZX010000044.1"/>
</dbReference>
<dbReference type="EMBL" id="BAAAZX010000044">
    <property type="protein sequence ID" value="GAA4028360.1"/>
    <property type="molecule type" value="Genomic_DNA"/>
</dbReference>
<dbReference type="InterPro" id="IPR011990">
    <property type="entry name" value="TPR-like_helical_dom_sf"/>
</dbReference>
<reference evidence="4" key="1">
    <citation type="journal article" date="2019" name="Int. J. Syst. Evol. Microbiol.">
        <title>The Global Catalogue of Microorganisms (GCM) 10K type strain sequencing project: providing services to taxonomists for standard genome sequencing and annotation.</title>
        <authorList>
            <consortium name="The Broad Institute Genomics Platform"/>
            <consortium name="The Broad Institute Genome Sequencing Center for Infectious Disease"/>
            <person name="Wu L."/>
            <person name="Ma J."/>
        </authorList>
    </citation>
    <scope>NUCLEOTIDE SEQUENCE [LARGE SCALE GENOMIC DNA]</scope>
    <source>
        <strain evidence="4">JCM 16924</strain>
    </source>
</reference>
<dbReference type="Pfam" id="PF13191">
    <property type="entry name" value="AAA_16"/>
    <property type="match status" value="1"/>
</dbReference>
<sequence>MTDDTRPTPHAAVSNEITGGVFFHTVIQGRDITVQLPPQITPALSGLPASSPTFTGRNREVDALLQSLAPDHGDGKPALVSAVAGLAGIGKTELVLQVANKALKRNGWFPGGALFTDLFGYDNERRLTPEHALDSMLRALGIAGEHIPDQLQDRARLYRSVLAAYAEQGKRILVIIDNASSADQAKPLLPSDGVNAALVTSRHTLDIGARLHDLDILGPDAAVDVVRQALQHSRGSNDTRVDDQPEQAKAVAELCGHLPLALQIVAALLAEAPTRPLASLAQDLSDVQHRLSELQREDKAVRSAFELSHQHLTADQARLFRLLSLTPGPDISSEAAAHLIGGVQQSTRRLLDGLARAHLIEHGRTWGRWRMHDLVRIYAEEEGHQRTIEDNRDAALRALCMHYQIGAGNAFEHLSALPGRPVPERFRDREDALAWLEAERLNLTAIALNGPSFGNPGIGISLAFTLSKFFTLRGYTDDFIAVEESAVHSLRQIGDPRGLSWALDLLGSALRDARRLDESINAHKESLMWHITIGNREGEATAEYNLGLTLQFAHQWNDAIGHFTNALTITHEVGDLQGQASALTGLGAALSEVGRFSDAINALSQAMAIDREVGNRHGEAFALGNLGIALRRDERPDEAIEALRRAATLFRELGDHKNEYLARWSILAEGGSGEL</sequence>
<dbReference type="InterPro" id="IPR042197">
    <property type="entry name" value="Apaf_helical"/>
</dbReference>
<dbReference type="Gene3D" id="1.25.40.10">
    <property type="entry name" value="Tetratricopeptide repeat domain"/>
    <property type="match status" value="1"/>
</dbReference>
<dbReference type="PRINTS" id="PR00364">
    <property type="entry name" value="DISEASERSIST"/>
</dbReference>
<name>A0ABP7TMF4_9ACTN</name>